<sequence>FEKELICRKIAEQSELPKVVTTSKSQDEANVGAIMNQTPDDVLKIFMMKPFVGTKLFDNLMIPVGDESKRKENPV</sequence>
<gene>
    <name evidence="1" type="ORF">BVRB_019380</name>
</gene>
<protein>
    <submittedName>
        <fullName evidence="1">Uncharacterized protein</fullName>
    </submittedName>
</protein>
<keyword evidence="2" id="KW-1185">Reference proteome</keyword>
<dbReference type="Gramene" id="KMS64526">
    <property type="protein sequence ID" value="KMS64526"/>
    <property type="gene ID" value="BVRB_019380"/>
</dbReference>
<evidence type="ECO:0000313" key="2">
    <source>
        <dbReference type="Proteomes" id="UP000035740"/>
    </source>
</evidence>
<proteinExistence type="predicted"/>
<dbReference type="Proteomes" id="UP000035740">
    <property type="component" value="Unassembled WGS sequence"/>
</dbReference>
<dbReference type="EMBL" id="KQ129451">
    <property type="protein sequence ID" value="KMS64526.1"/>
    <property type="molecule type" value="Genomic_DNA"/>
</dbReference>
<dbReference type="OrthoDB" id="765404at2759"/>
<dbReference type="eggNOG" id="ENOG502S7TQ">
    <property type="taxonomic scope" value="Eukaryota"/>
</dbReference>
<name>A0A0J7YLQ5_BETVV</name>
<organism evidence="1 2">
    <name type="scientific">Beta vulgaris subsp. vulgaris</name>
    <name type="common">Beet</name>
    <dbReference type="NCBI Taxonomy" id="3555"/>
    <lineage>
        <taxon>Eukaryota</taxon>
        <taxon>Viridiplantae</taxon>
        <taxon>Streptophyta</taxon>
        <taxon>Embryophyta</taxon>
        <taxon>Tracheophyta</taxon>
        <taxon>Spermatophyta</taxon>
        <taxon>Magnoliopsida</taxon>
        <taxon>eudicotyledons</taxon>
        <taxon>Gunneridae</taxon>
        <taxon>Pentapetalae</taxon>
        <taxon>Caryophyllales</taxon>
        <taxon>Chenopodiaceae</taxon>
        <taxon>Betoideae</taxon>
        <taxon>Beta</taxon>
    </lineage>
</organism>
<dbReference type="AlphaFoldDB" id="A0A0J7YLQ5"/>
<accession>A0A0J7YLQ5</accession>
<feature type="non-terminal residue" evidence="1">
    <location>
        <position position="1"/>
    </location>
</feature>
<evidence type="ECO:0000313" key="1">
    <source>
        <dbReference type="EMBL" id="KMS64526.1"/>
    </source>
</evidence>
<reference evidence="1 2" key="1">
    <citation type="journal article" date="2014" name="Nature">
        <title>The genome of the recently domesticated crop plant sugar beet (Beta vulgaris).</title>
        <authorList>
            <person name="Dohm J.C."/>
            <person name="Minoche A.E."/>
            <person name="Holtgrawe D."/>
            <person name="Capella-Gutierrez S."/>
            <person name="Zakrzewski F."/>
            <person name="Tafer H."/>
            <person name="Rupp O."/>
            <person name="Sorensen T.R."/>
            <person name="Stracke R."/>
            <person name="Reinhardt R."/>
            <person name="Goesmann A."/>
            <person name="Kraft T."/>
            <person name="Schulz B."/>
            <person name="Stadler P.F."/>
            <person name="Schmidt T."/>
            <person name="Gabaldon T."/>
            <person name="Lehrach H."/>
            <person name="Weisshaar B."/>
            <person name="Himmelbauer H."/>
        </authorList>
    </citation>
    <scope>NUCLEOTIDE SEQUENCE [LARGE SCALE GENOMIC DNA]</scope>
    <source>
        <tissue evidence="1">Taproot</tissue>
    </source>
</reference>